<evidence type="ECO:0000256" key="1">
    <source>
        <dbReference type="SAM" id="SignalP"/>
    </source>
</evidence>
<proteinExistence type="predicted"/>
<feature type="chain" id="PRO_5047515392" description="Lipoprotein" evidence="1">
    <location>
        <begin position="21"/>
        <end position="163"/>
    </location>
</feature>
<gene>
    <name evidence="2" type="ORF">BACCIP111883_00935</name>
</gene>
<comment type="caution">
    <text evidence="2">The sequence shown here is derived from an EMBL/GenBank/DDBJ whole genome shotgun (WGS) entry which is preliminary data.</text>
</comment>
<evidence type="ECO:0008006" key="4">
    <source>
        <dbReference type="Google" id="ProtNLM"/>
    </source>
</evidence>
<dbReference type="RefSeq" id="WP_230500087.1">
    <property type="nucleotide sequence ID" value="NZ_CAKJTJ010000003.1"/>
</dbReference>
<dbReference type="Proteomes" id="UP000789833">
    <property type="component" value="Unassembled WGS sequence"/>
</dbReference>
<name>A0ABN8A9U5_9BACI</name>
<evidence type="ECO:0000313" key="2">
    <source>
        <dbReference type="EMBL" id="CAG9620167.1"/>
    </source>
</evidence>
<sequence>MMRILGFLVLVCLFVLSACGSDPIKEDLMSYVNVELLEISSIEREAIDSYSSVSGENYTDDWTMYETMDTISIPTYESFVVKLESIRPQTKELREIHEIYIEGSNAQLQGFKMIRVALKLQSHDKVFEANELLDKGRTKIRQFQTELEDLMEAYNVEYENEPL</sequence>
<dbReference type="PROSITE" id="PS51257">
    <property type="entry name" value="PROKAR_LIPOPROTEIN"/>
    <property type="match status" value="1"/>
</dbReference>
<feature type="signal peptide" evidence="1">
    <location>
        <begin position="1"/>
        <end position="20"/>
    </location>
</feature>
<reference evidence="2 3" key="1">
    <citation type="submission" date="2021-10" db="EMBL/GenBank/DDBJ databases">
        <authorList>
            <person name="Criscuolo A."/>
        </authorList>
    </citation>
    <scope>NUCLEOTIDE SEQUENCE [LARGE SCALE GENOMIC DNA]</scope>
    <source>
        <strain evidence="3">CIP 111883</strain>
    </source>
</reference>
<keyword evidence="3" id="KW-1185">Reference proteome</keyword>
<protein>
    <recommendedName>
        <fullName evidence="4">Lipoprotein</fullName>
    </recommendedName>
</protein>
<keyword evidence="1" id="KW-0732">Signal</keyword>
<dbReference type="EMBL" id="CAKJTJ010000003">
    <property type="protein sequence ID" value="CAG9620167.1"/>
    <property type="molecule type" value="Genomic_DNA"/>
</dbReference>
<organism evidence="2 3">
    <name type="scientific">Sutcliffiella rhizosphaerae</name>
    <dbReference type="NCBI Taxonomy" id="2880967"/>
    <lineage>
        <taxon>Bacteria</taxon>
        <taxon>Bacillati</taxon>
        <taxon>Bacillota</taxon>
        <taxon>Bacilli</taxon>
        <taxon>Bacillales</taxon>
        <taxon>Bacillaceae</taxon>
        <taxon>Sutcliffiella</taxon>
    </lineage>
</organism>
<evidence type="ECO:0000313" key="3">
    <source>
        <dbReference type="Proteomes" id="UP000789833"/>
    </source>
</evidence>
<accession>A0ABN8A9U5</accession>